<dbReference type="Proteomes" id="UP000002033">
    <property type="component" value="Chromosome"/>
</dbReference>
<gene>
    <name evidence="12" type="ordered locus">Hden_1341</name>
</gene>
<sequence length="1627" mass="174281">MSYAQNYDSNDGIAIIGLAGRFPGARSPRELWQNLIAGRETISHFSPNELEPADPDEMAARLDPAYVAARGILADVDKFDAGFFGITPREAEVLDPQQRLFLEASWEVLEDAGYDPRAFAGSIGLFAGSSNNTYFLRNLIDRKDVTDLVGWLTTMMGNEKDYLTTRVAYKLDLKGPALNIVTACSTSLVAVATAVQSLQTWQCDMALAGGVTVALPQKRGYLSQEGAITSSDGHCRAFDADASGTVFSNGLGLVALRRLSDALEANDHIYAVIKGAALNNDGSAKVSFTAPSVEGHTQVIATAQALAGIDPETISYIEAHGTGTSLGDPIEIAGLTQAFRAGGDVRKGSCPIGSLKTNIGHLDAAAGVAGLIKTALAMHRRVLPPTLNFKTPNPKLDLENSPFFVNTTARPWEFDGRPLRAGVSSFGVGGTNAHVVLEEAPANPASGTARSSQLIVLSHRTAAGLEEQRRRLAAHLETETGLDMADVAVTLQTGRRAFDHRQAFVCRDSDDARKVLSAASADTQHASRTARNFSGVAFLFPGQGAQHINMARSLYDQEPLFRREVDESCDVLAPILGRDLRDLIYPASGNEDAATADLKQTRFTQPALFVIEHALARLWMSWGVKPTALIGHSLGEYVAATIAGTFDRDAALRLVAKRAALMQALPTGAMLAVKVQPARIATLIAEGVSVAAYNAPGTVVVSGSHDAISQFERELSANAISYRALETSHAFHSPVMDSIVEPFQQLVREAKPKTPTQAWISCLTGAPISNEDAIDPAYWARQMRQPVRFSEGIRQLYDSAQVLLEVGAGRTLASLARQQGPRASGAPVVTSLSADRETDDKLDHTLQTLGDLWCAGSAVDWTAFNDGRGGRRISLPTYAFEQTRFWIDAPVHDPRPVPAPISLQPACAPVIALPPANMQPAEQSATSLCEWSNPMSSSGPQIASLRQLFADLSGLEPDSLDPNVSLVELGLDSLALTQAAGALNKKFGLKIHFRELLNDSATITSLAGRIAPQPVASAPPAAATPPPAAMQIAPAPVFNSSAPQFIGQTLPATDRSTLLHLLSQNAQIMAGQFDLLQRLALQEFGAPPAATPVQQAAPAVSIATTAPAPAAAPATAQSSETRQPTQAFGPYRPPTTGKSTLSAERQSNLDSFIELYCRRTEKSKQLAEKNRKQLSDPRSNAGFRPQWKELVYPIATERSQGARLWDVDGNEYVDLVNGFGSIFFGHNPEFIRTAIKAQLDAGIEIGPQSPIAGEVAQLFCEAVGMERAAFCNTGSEAVTAAIRTARTVTGRDKIAMFAGAYHGIFDEVLARPRTRNGVAGAQPIAPGIPEAMTDNIIVLEYGQDSALEILRARADELAAVLVEPIQSRRPNLQPRQFLHEVREITAKSGTALVFDEVVTGFRVHPKGMQSVFGVKADMATYGKVVGGGLPIGIIAGDARFLDALDGGEWHFGDDSVPEVGVTFFAGTFVRHPLALAAARAVLHRIRNDGPDLQRALNLRTTQFVKRLSAIAKELHAPISLQHFASWFVFELPADAPLASLLFAYMRHHGVHAWERPGFLTLAHTDADLDVIANAFRRSIEDMQKAGFLPSLGDIPTIGSKEPVQDTRPHAGSDLPYAANASPQKVRG</sequence>
<dbReference type="Gene3D" id="3.30.70.3290">
    <property type="match status" value="1"/>
</dbReference>
<dbReference type="InterPro" id="IPR014031">
    <property type="entry name" value="Ketoacyl_synth_C"/>
</dbReference>
<proteinExistence type="predicted"/>
<dbReference type="FunFam" id="3.40.47.10:FF:000042">
    <property type="entry name" value="Polyketide synthase Pks13"/>
    <property type="match status" value="1"/>
</dbReference>
<dbReference type="Gene3D" id="1.10.1200.10">
    <property type="entry name" value="ACP-like"/>
    <property type="match status" value="1"/>
</dbReference>
<dbReference type="OrthoDB" id="9778690at2"/>
<dbReference type="InterPro" id="IPR049704">
    <property type="entry name" value="Aminotrans_3_PPA_site"/>
</dbReference>
<evidence type="ECO:0000313" key="12">
    <source>
        <dbReference type="EMBL" id="ADJ23153.1"/>
    </source>
</evidence>
<dbReference type="Pfam" id="PF00202">
    <property type="entry name" value="Aminotran_3"/>
    <property type="match status" value="1"/>
</dbReference>
<dbReference type="SMART" id="SM00825">
    <property type="entry name" value="PKS_KS"/>
    <property type="match status" value="1"/>
</dbReference>
<dbReference type="GO" id="GO:0031177">
    <property type="term" value="F:phosphopantetheine binding"/>
    <property type="evidence" value="ECO:0007669"/>
    <property type="project" value="InterPro"/>
</dbReference>
<dbReference type="HOGENOM" id="CLU_000022_9_1_5"/>
<dbReference type="eggNOG" id="COG3321">
    <property type="taxonomic scope" value="Bacteria"/>
</dbReference>
<dbReference type="Pfam" id="PF00550">
    <property type="entry name" value="PP-binding"/>
    <property type="match status" value="1"/>
</dbReference>
<dbReference type="InterPro" id="IPR050091">
    <property type="entry name" value="PKS_NRPS_Biosynth_Enz"/>
</dbReference>
<evidence type="ECO:0000256" key="9">
    <source>
        <dbReference type="SAM" id="MobiDB-lite"/>
    </source>
</evidence>
<dbReference type="SMART" id="SM00827">
    <property type="entry name" value="PKS_AT"/>
    <property type="match status" value="1"/>
</dbReference>
<dbReference type="InterPro" id="IPR018201">
    <property type="entry name" value="Ketoacyl_synth_AS"/>
</dbReference>
<comment type="cofactor">
    <cofactor evidence="1">
        <name>pyridoxal 5'-phosphate</name>
        <dbReference type="ChEBI" id="CHEBI:597326"/>
    </cofactor>
</comment>
<dbReference type="Pfam" id="PF16197">
    <property type="entry name" value="KAsynt_C_assoc"/>
    <property type="match status" value="1"/>
</dbReference>
<keyword evidence="13" id="KW-1185">Reference proteome</keyword>
<evidence type="ECO:0000259" key="11">
    <source>
        <dbReference type="PROSITE" id="PS52004"/>
    </source>
</evidence>
<dbReference type="InterPro" id="IPR014043">
    <property type="entry name" value="Acyl_transferase_dom"/>
</dbReference>
<dbReference type="Pfam" id="PF02801">
    <property type="entry name" value="Ketoacyl-synt_C"/>
    <property type="match status" value="1"/>
</dbReference>
<dbReference type="InterPro" id="IPR020841">
    <property type="entry name" value="PKS_Beta-ketoAc_synthase_dom"/>
</dbReference>
<dbReference type="RefSeq" id="WP_013215368.1">
    <property type="nucleotide sequence ID" value="NC_014313.1"/>
</dbReference>
<organism evidence="12 13">
    <name type="scientific">Hyphomicrobium denitrificans (strain ATCC 51888 / DSM 1869 / NCIMB 11706 / TK 0415)</name>
    <dbReference type="NCBI Taxonomy" id="582899"/>
    <lineage>
        <taxon>Bacteria</taxon>
        <taxon>Pseudomonadati</taxon>
        <taxon>Pseudomonadota</taxon>
        <taxon>Alphaproteobacteria</taxon>
        <taxon>Hyphomicrobiales</taxon>
        <taxon>Hyphomicrobiaceae</taxon>
        <taxon>Hyphomicrobium</taxon>
    </lineage>
</organism>
<dbReference type="InterPro" id="IPR006162">
    <property type="entry name" value="Ppantetheine_attach_site"/>
</dbReference>
<dbReference type="SUPFAM" id="SSF47336">
    <property type="entry name" value="ACP-like"/>
    <property type="match status" value="1"/>
</dbReference>
<dbReference type="Gene3D" id="3.30.70.250">
    <property type="entry name" value="Malonyl-CoA ACP transacylase, ACP-binding"/>
    <property type="match status" value="1"/>
</dbReference>
<keyword evidence="4" id="KW-0808">Transferase</keyword>
<accession>D8JX17</accession>
<feature type="compositionally biased region" description="Polar residues" evidence="9">
    <location>
        <begin position="1117"/>
        <end position="1126"/>
    </location>
</feature>
<evidence type="ECO:0000256" key="8">
    <source>
        <dbReference type="ARBA" id="ARBA00023268"/>
    </source>
</evidence>
<keyword evidence="3" id="KW-0597">Phosphoprotein</keyword>
<dbReference type="GO" id="GO:0030170">
    <property type="term" value="F:pyridoxal phosphate binding"/>
    <property type="evidence" value="ECO:0007669"/>
    <property type="project" value="InterPro"/>
</dbReference>
<dbReference type="PROSITE" id="PS52004">
    <property type="entry name" value="KS3_2"/>
    <property type="match status" value="1"/>
</dbReference>
<dbReference type="PROSITE" id="PS00012">
    <property type="entry name" value="PHOSPHOPANTETHEINE"/>
    <property type="match status" value="1"/>
</dbReference>
<dbReference type="InterPro" id="IPR032821">
    <property type="entry name" value="PKS_assoc"/>
</dbReference>
<keyword evidence="5" id="KW-0276">Fatty acid metabolism</keyword>
<evidence type="ECO:0000256" key="5">
    <source>
        <dbReference type="ARBA" id="ARBA00022832"/>
    </source>
</evidence>
<keyword evidence="2" id="KW-0596">Phosphopantetheine</keyword>
<dbReference type="Gene3D" id="3.40.640.10">
    <property type="entry name" value="Type I PLP-dependent aspartate aminotransferase-like (Major domain)"/>
    <property type="match status" value="1"/>
</dbReference>
<dbReference type="InterPro" id="IPR020806">
    <property type="entry name" value="PKS_PP-bd"/>
</dbReference>
<protein>
    <submittedName>
        <fullName evidence="12">Beta-ketoacyl synthase</fullName>
    </submittedName>
</protein>
<dbReference type="EMBL" id="CP002083">
    <property type="protein sequence ID" value="ADJ23153.1"/>
    <property type="molecule type" value="Genomic_DNA"/>
</dbReference>
<dbReference type="SUPFAM" id="SSF53901">
    <property type="entry name" value="Thiolase-like"/>
    <property type="match status" value="1"/>
</dbReference>
<dbReference type="InterPro" id="IPR015421">
    <property type="entry name" value="PyrdxlP-dep_Trfase_major"/>
</dbReference>
<dbReference type="Gene3D" id="3.90.1150.10">
    <property type="entry name" value="Aspartate Aminotransferase, domain 1"/>
    <property type="match status" value="1"/>
</dbReference>
<evidence type="ECO:0000256" key="6">
    <source>
        <dbReference type="ARBA" id="ARBA00022898"/>
    </source>
</evidence>
<dbReference type="InterPro" id="IPR016036">
    <property type="entry name" value="Malonyl_transacylase_ACP-bd"/>
</dbReference>
<dbReference type="GO" id="GO:0006633">
    <property type="term" value="P:fatty acid biosynthetic process"/>
    <property type="evidence" value="ECO:0007669"/>
    <property type="project" value="InterPro"/>
</dbReference>
<dbReference type="SUPFAM" id="SSF52151">
    <property type="entry name" value="FabD/lysophospholipase-like"/>
    <property type="match status" value="1"/>
</dbReference>
<feature type="region of interest" description="Disordered" evidence="9">
    <location>
        <begin position="1111"/>
        <end position="1144"/>
    </location>
</feature>
<feature type="domain" description="Ketosynthase family 3 (KS3)" evidence="11">
    <location>
        <begin position="10"/>
        <end position="439"/>
    </location>
</feature>
<dbReference type="STRING" id="582899.Hden_1341"/>
<dbReference type="Gene3D" id="3.40.47.10">
    <property type="match status" value="1"/>
</dbReference>
<keyword evidence="8" id="KW-0511">Multifunctional enzyme</keyword>
<evidence type="ECO:0000256" key="1">
    <source>
        <dbReference type="ARBA" id="ARBA00001933"/>
    </source>
</evidence>
<dbReference type="SUPFAM" id="SSF53383">
    <property type="entry name" value="PLP-dependent transferases"/>
    <property type="match status" value="1"/>
</dbReference>
<name>D8JX17_HYPDA</name>
<dbReference type="Pfam" id="PF00698">
    <property type="entry name" value="Acyl_transf_1"/>
    <property type="match status" value="1"/>
</dbReference>
<evidence type="ECO:0000256" key="2">
    <source>
        <dbReference type="ARBA" id="ARBA00022450"/>
    </source>
</evidence>
<dbReference type="PANTHER" id="PTHR43775">
    <property type="entry name" value="FATTY ACID SYNTHASE"/>
    <property type="match status" value="1"/>
</dbReference>
<dbReference type="PROSITE" id="PS50075">
    <property type="entry name" value="CARRIER"/>
    <property type="match status" value="1"/>
</dbReference>
<dbReference type="SMART" id="SM00823">
    <property type="entry name" value="PKS_PP"/>
    <property type="match status" value="1"/>
</dbReference>
<evidence type="ECO:0000256" key="7">
    <source>
        <dbReference type="ARBA" id="ARBA00023098"/>
    </source>
</evidence>
<dbReference type="SUPFAM" id="SSF55048">
    <property type="entry name" value="Probable ACP-binding domain of malonyl-CoA ACP transacylase"/>
    <property type="match status" value="1"/>
</dbReference>
<dbReference type="InterPro" id="IPR015422">
    <property type="entry name" value="PyrdxlP-dep_Trfase_small"/>
</dbReference>
<evidence type="ECO:0000256" key="3">
    <source>
        <dbReference type="ARBA" id="ARBA00022553"/>
    </source>
</evidence>
<dbReference type="GO" id="GO:0004315">
    <property type="term" value="F:3-oxoacyl-[acyl-carrier-protein] synthase activity"/>
    <property type="evidence" value="ECO:0007669"/>
    <property type="project" value="InterPro"/>
</dbReference>
<dbReference type="Pfam" id="PF00109">
    <property type="entry name" value="ketoacyl-synt"/>
    <property type="match status" value="1"/>
</dbReference>
<feature type="region of interest" description="Disordered" evidence="9">
    <location>
        <begin position="1598"/>
        <end position="1627"/>
    </location>
</feature>
<dbReference type="Gene3D" id="3.40.366.10">
    <property type="entry name" value="Malonyl-Coenzyme A Acyl Carrier Protein, domain 2"/>
    <property type="match status" value="1"/>
</dbReference>
<dbReference type="CDD" id="cd00833">
    <property type="entry name" value="PKS"/>
    <property type="match status" value="1"/>
</dbReference>
<evidence type="ECO:0000259" key="10">
    <source>
        <dbReference type="PROSITE" id="PS50075"/>
    </source>
</evidence>
<dbReference type="InterPro" id="IPR016035">
    <property type="entry name" value="Acyl_Trfase/lysoPLipase"/>
</dbReference>
<dbReference type="PROSITE" id="PS00606">
    <property type="entry name" value="KS3_1"/>
    <property type="match status" value="1"/>
</dbReference>
<keyword evidence="7" id="KW-0443">Lipid metabolism</keyword>
<reference evidence="13" key="1">
    <citation type="journal article" date="2011" name="J. Bacteriol.">
        <title>Genome sequences of eight morphologically diverse alphaproteobacteria.</title>
        <authorList>
            <consortium name="US DOE Joint Genome Institute"/>
            <person name="Brown P.J."/>
            <person name="Kysela D.T."/>
            <person name="Buechlein A."/>
            <person name="Hemmerich C."/>
            <person name="Brun Y.V."/>
        </authorList>
    </citation>
    <scope>NUCLEOTIDE SEQUENCE [LARGE SCALE GENOMIC DNA]</scope>
    <source>
        <strain evidence="13">ATCC 51888 / DSM 1869 / NCIB 11706 / TK 0415</strain>
    </source>
</reference>
<evidence type="ECO:0000313" key="13">
    <source>
        <dbReference type="Proteomes" id="UP000002033"/>
    </source>
</evidence>
<dbReference type="InterPro" id="IPR016039">
    <property type="entry name" value="Thiolase-like"/>
</dbReference>
<dbReference type="GO" id="GO:0004312">
    <property type="term" value="F:fatty acid synthase activity"/>
    <property type="evidence" value="ECO:0007669"/>
    <property type="project" value="TreeGrafter"/>
</dbReference>
<dbReference type="PROSITE" id="PS00600">
    <property type="entry name" value="AA_TRANSFER_CLASS_3"/>
    <property type="match status" value="1"/>
</dbReference>
<dbReference type="InterPro" id="IPR014030">
    <property type="entry name" value="Ketoacyl_synth_N"/>
</dbReference>
<dbReference type="KEGG" id="hdn:Hden_1341"/>
<feature type="domain" description="Carrier" evidence="10">
    <location>
        <begin position="936"/>
        <end position="1014"/>
    </location>
</feature>
<dbReference type="InterPro" id="IPR009081">
    <property type="entry name" value="PP-bd_ACP"/>
</dbReference>
<dbReference type="PANTHER" id="PTHR43775:SF51">
    <property type="entry name" value="INACTIVE PHENOLPHTHIOCEROL SYNTHESIS POLYKETIDE SYNTHASE TYPE I PKS1-RELATED"/>
    <property type="match status" value="1"/>
</dbReference>
<dbReference type="GO" id="GO:0008483">
    <property type="term" value="F:transaminase activity"/>
    <property type="evidence" value="ECO:0007669"/>
    <property type="project" value="InterPro"/>
</dbReference>
<dbReference type="InterPro" id="IPR001227">
    <property type="entry name" value="Ac_transferase_dom_sf"/>
</dbReference>
<keyword evidence="6" id="KW-0663">Pyridoxal phosphate</keyword>
<dbReference type="InterPro" id="IPR005814">
    <property type="entry name" value="Aminotrans_3"/>
</dbReference>
<dbReference type="InterPro" id="IPR036736">
    <property type="entry name" value="ACP-like_sf"/>
</dbReference>
<evidence type="ECO:0000256" key="4">
    <source>
        <dbReference type="ARBA" id="ARBA00022679"/>
    </source>
</evidence>
<dbReference type="eggNOG" id="COG0001">
    <property type="taxonomic scope" value="Bacteria"/>
</dbReference>
<dbReference type="InterPro" id="IPR015424">
    <property type="entry name" value="PyrdxlP-dep_Trfase"/>
</dbReference>